<dbReference type="PANTHER" id="PTHR30438:SF1">
    <property type="entry name" value="36 KDA ANTIGEN"/>
    <property type="match status" value="1"/>
</dbReference>
<keyword evidence="2" id="KW-1133">Transmembrane helix</keyword>
<feature type="transmembrane region" description="Helical" evidence="2">
    <location>
        <begin position="33"/>
        <end position="52"/>
    </location>
</feature>
<dbReference type="RefSeq" id="WP_092748996.1">
    <property type="nucleotide sequence ID" value="NZ_FMYL01000008.1"/>
</dbReference>
<evidence type="ECO:0000256" key="2">
    <source>
        <dbReference type="SAM" id="Phobius"/>
    </source>
</evidence>
<dbReference type="EMBL" id="FMYL01000008">
    <property type="protein sequence ID" value="SDC05912.1"/>
    <property type="molecule type" value="Genomic_DNA"/>
</dbReference>
<protein>
    <submittedName>
        <fullName evidence="3">HlyD family secretion protein</fullName>
    </submittedName>
</protein>
<keyword evidence="2" id="KW-0472">Membrane</keyword>
<gene>
    <name evidence="3" type="ORF">SAMN05421733_108129</name>
</gene>
<dbReference type="PRINTS" id="PR01490">
    <property type="entry name" value="RTXTOXIND"/>
</dbReference>
<dbReference type="PANTHER" id="PTHR30438">
    <property type="entry name" value="36 KDA ANTIGEN-RELATED"/>
    <property type="match status" value="1"/>
</dbReference>
<reference evidence="4" key="1">
    <citation type="submission" date="2016-09" db="EMBL/GenBank/DDBJ databases">
        <authorList>
            <person name="Varghese N."/>
            <person name="Submissions S."/>
        </authorList>
    </citation>
    <scope>NUCLEOTIDE SEQUENCE [LARGE SCALE GENOMIC DNA]</scope>
    <source>
        <strain evidence="4">ANC 4422</strain>
    </source>
</reference>
<dbReference type="AlphaFoldDB" id="A0A1G6IH72"/>
<dbReference type="Gene3D" id="2.40.30.170">
    <property type="match status" value="1"/>
</dbReference>
<sequence length="355" mass="39908">MSEQHYEKNDSTDHTSEMKTNHSTRPTKKGLKIFILILIILCTLGLIGFGLWKSYQPETVSIQGRVQAEVIHISTKLISRIDEIYVSEGQVVQKGQPLVRLHSPEIDAKKQQSLASLQSALALQSTTNRGAREENIASLYANWQSLRAQQQLAQTTYQRGENLYKEGVVSRQRRDEMFAAQQSSTQMTEAAYQQYKRAKDGSTNEQKSMADAQVEIAQAAVNEVKSLESETQLLAPISGTVANIYGNPSELVATGVPVIDIVDTDHLWVSLNIREDQYSTIYQKSNIESYVPALNRNMTFKIKNIDPQGNFATVKTTRQTGGYDIRSFKLHLTPEDRSIPIKEGMSVIFKVQEEH</sequence>
<proteinExistence type="predicted"/>
<name>A0A1G6IH72_9GAMM</name>
<keyword evidence="4" id="KW-1185">Reference proteome</keyword>
<feature type="compositionally biased region" description="Basic and acidic residues" evidence="1">
    <location>
        <begin position="1"/>
        <end position="20"/>
    </location>
</feature>
<keyword evidence="2" id="KW-0812">Transmembrane</keyword>
<dbReference type="STRING" id="1219383.SAMN05421733_108129"/>
<feature type="region of interest" description="Disordered" evidence="1">
    <location>
        <begin position="1"/>
        <end position="25"/>
    </location>
</feature>
<evidence type="ECO:0000256" key="1">
    <source>
        <dbReference type="SAM" id="MobiDB-lite"/>
    </source>
</evidence>
<dbReference type="Proteomes" id="UP000242501">
    <property type="component" value="Unassembled WGS sequence"/>
</dbReference>
<dbReference type="OrthoDB" id="9793801at2"/>
<dbReference type="Gene3D" id="1.10.287.470">
    <property type="entry name" value="Helix hairpin bin"/>
    <property type="match status" value="1"/>
</dbReference>
<dbReference type="SUPFAM" id="SSF111369">
    <property type="entry name" value="HlyD-like secretion proteins"/>
    <property type="match status" value="1"/>
</dbReference>
<organism evidence="3 4">
    <name type="scientific">Acinetobacter boissieri</name>
    <dbReference type="NCBI Taxonomy" id="1219383"/>
    <lineage>
        <taxon>Bacteria</taxon>
        <taxon>Pseudomonadati</taxon>
        <taxon>Pseudomonadota</taxon>
        <taxon>Gammaproteobacteria</taxon>
        <taxon>Moraxellales</taxon>
        <taxon>Moraxellaceae</taxon>
        <taxon>Acinetobacter</taxon>
    </lineage>
</organism>
<evidence type="ECO:0000313" key="3">
    <source>
        <dbReference type="EMBL" id="SDC05912.1"/>
    </source>
</evidence>
<evidence type="ECO:0000313" key="4">
    <source>
        <dbReference type="Proteomes" id="UP000242501"/>
    </source>
</evidence>
<dbReference type="Gene3D" id="2.40.50.100">
    <property type="match status" value="1"/>
</dbReference>
<accession>A0A1G6IH72</accession>